<dbReference type="InParanoid" id="A0A409Y2G3"/>
<dbReference type="OrthoDB" id="2269034at2759"/>
<keyword evidence="2" id="KW-1185">Reference proteome</keyword>
<dbReference type="Gene3D" id="3.80.10.10">
    <property type="entry name" value="Ribonuclease Inhibitor"/>
    <property type="match status" value="1"/>
</dbReference>
<sequence length="565" mass="65073">MYGLYFQPFDPPPPVNQFTHPCRGRTKCDACIKFALLEDQKKETPAIMEDEKFTTEYRETLTAMNENHDPLLRKLPAEIIGQIFEVCGPFSDEQDCRLRTGAICRSWRRISWATPGVWSRITVILSAPEEPRQAELAEEWLQRSGDLPLDILVREQFVCRSIKFAPSPEDVDALAKVLNKFSHRWARLHIDGPPIHHSLFTGNEHGAGRLQFLTLTFYWFTTRNHRKTLPSDQFQLSASLPRPSNVELYDVSPSAVKIAWDHVVSVSLTSRRLEDARSILELAPQMKTLQFDVSTDPPVAMASQPAWPRITHEKLEDLTLSFVDCKWDIQPLIDSLSLPALRKFKLDGYSCCEIRSQEELERAIPFPAFGSMVARSACALEELHLHDSDYHTSELVDFLSSARLASLERLELKGFFRLWKHSLPDELFKRLAETCNDDKPFLPNLRSLSYTLLSSLRIGTIYPEEDFPWEHVVGMFGTRNHPSKRPLSRLLICRDYGRGVPLKDYNMDILDPEIARALVDLQMRPGMQLEVHDFRDSDILKKYYHQKFGIVTPPENAPRGWRMLE</sequence>
<dbReference type="EMBL" id="NHYE01001276">
    <property type="protein sequence ID" value="PPQ97224.1"/>
    <property type="molecule type" value="Genomic_DNA"/>
</dbReference>
<comment type="caution">
    <text evidence="1">The sequence shown here is derived from an EMBL/GenBank/DDBJ whole genome shotgun (WGS) entry which is preliminary data.</text>
</comment>
<dbReference type="STRING" id="231916.A0A409Y2G3"/>
<protein>
    <submittedName>
        <fullName evidence="1">Uncharacterized protein</fullName>
    </submittedName>
</protein>
<accession>A0A409Y2G3</accession>
<name>A0A409Y2G3_9AGAR</name>
<dbReference type="AlphaFoldDB" id="A0A409Y2G3"/>
<evidence type="ECO:0000313" key="2">
    <source>
        <dbReference type="Proteomes" id="UP000284706"/>
    </source>
</evidence>
<dbReference type="InterPro" id="IPR032675">
    <property type="entry name" value="LRR_dom_sf"/>
</dbReference>
<dbReference type="Proteomes" id="UP000284706">
    <property type="component" value="Unassembled WGS sequence"/>
</dbReference>
<gene>
    <name evidence="1" type="ORF">CVT26_000751</name>
</gene>
<organism evidence="1 2">
    <name type="scientific">Gymnopilus dilepis</name>
    <dbReference type="NCBI Taxonomy" id="231916"/>
    <lineage>
        <taxon>Eukaryota</taxon>
        <taxon>Fungi</taxon>
        <taxon>Dikarya</taxon>
        <taxon>Basidiomycota</taxon>
        <taxon>Agaricomycotina</taxon>
        <taxon>Agaricomycetes</taxon>
        <taxon>Agaricomycetidae</taxon>
        <taxon>Agaricales</taxon>
        <taxon>Agaricineae</taxon>
        <taxon>Hymenogastraceae</taxon>
        <taxon>Gymnopilus</taxon>
    </lineage>
</organism>
<proteinExistence type="predicted"/>
<reference evidence="1 2" key="1">
    <citation type="journal article" date="2018" name="Evol. Lett.">
        <title>Horizontal gene cluster transfer increased hallucinogenic mushroom diversity.</title>
        <authorList>
            <person name="Reynolds H.T."/>
            <person name="Vijayakumar V."/>
            <person name="Gluck-Thaler E."/>
            <person name="Korotkin H.B."/>
            <person name="Matheny P.B."/>
            <person name="Slot J.C."/>
        </authorList>
    </citation>
    <scope>NUCLEOTIDE SEQUENCE [LARGE SCALE GENOMIC DNA]</scope>
    <source>
        <strain evidence="1 2">SRW20</strain>
    </source>
</reference>
<evidence type="ECO:0000313" key="1">
    <source>
        <dbReference type="EMBL" id="PPQ97224.1"/>
    </source>
</evidence>